<dbReference type="Pfam" id="PF12836">
    <property type="entry name" value="HHH_3"/>
    <property type="match status" value="1"/>
</dbReference>
<organism evidence="4">
    <name type="scientific">Thermogemmatispora argillosa</name>
    <dbReference type="NCBI Taxonomy" id="2045280"/>
    <lineage>
        <taxon>Bacteria</taxon>
        <taxon>Bacillati</taxon>
        <taxon>Chloroflexota</taxon>
        <taxon>Ktedonobacteria</taxon>
        <taxon>Thermogemmatisporales</taxon>
        <taxon>Thermogemmatisporaceae</taxon>
        <taxon>Thermogemmatispora</taxon>
    </lineage>
</organism>
<keyword evidence="2" id="KW-0812">Transmembrane</keyword>
<dbReference type="PANTHER" id="PTHR21180">
    <property type="entry name" value="ENDONUCLEASE/EXONUCLEASE/PHOSPHATASE FAMILY DOMAIN-CONTAINING PROTEIN 1"/>
    <property type="match status" value="1"/>
</dbReference>
<evidence type="ECO:0000256" key="2">
    <source>
        <dbReference type="SAM" id="Phobius"/>
    </source>
</evidence>
<sequence length="250" mass="26204">MPAAGQQGLWRSDEIALAETQKLAVVAAALPMKQRLLRTLALLLTGALLLTLYLLWQGATPAAAPSEATMTTLTPAPGERRVSVGDVPPAPTSAATLTPLPAIQVYIVGAVHHPGVYTLPAGSRVYRLLQLAGGPLPDANLVALNLAAVLHDGEEIYVTRVGETSPPVATNGSASDLSSSDSATNPSSATPVNINTAGVDELRQRLHVSATTAQNIVNYRLQHGPYTTVEQLLQVVSRSIYDRIKGLVTV</sequence>
<evidence type="ECO:0000256" key="1">
    <source>
        <dbReference type="SAM" id="MobiDB-lite"/>
    </source>
</evidence>
<accession>A0A455T7G6</accession>
<dbReference type="GO" id="GO:0015627">
    <property type="term" value="C:type II protein secretion system complex"/>
    <property type="evidence" value="ECO:0007669"/>
    <property type="project" value="TreeGrafter"/>
</dbReference>
<dbReference type="GO" id="GO:0015628">
    <property type="term" value="P:protein secretion by the type II secretion system"/>
    <property type="evidence" value="ECO:0007669"/>
    <property type="project" value="TreeGrafter"/>
</dbReference>
<dbReference type="SUPFAM" id="SSF47781">
    <property type="entry name" value="RuvA domain 2-like"/>
    <property type="match status" value="1"/>
</dbReference>
<evidence type="ECO:0000313" key="4">
    <source>
        <dbReference type="EMBL" id="BBH95034.1"/>
    </source>
</evidence>
<name>A0A455T7G6_9CHLR</name>
<dbReference type="PANTHER" id="PTHR21180:SF32">
    <property type="entry name" value="ENDONUCLEASE_EXONUCLEASE_PHOSPHATASE FAMILY DOMAIN-CONTAINING PROTEIN 1"/>
    <property type="match status" value="1"/>
</dbReference>
<dbReference type="Pfam" id="PF10531">
    <property type="entry name" value="SLBB"/>
    <property type="match status" value="1"/>
</dbReference>
<dbReference type="InterPro" id="IPR019554">
    <property type="entry name" value="Soluble_ligand-bd"/>
</dbReference>
<protein>
    <recommendedName>
        <fullName evidence="3">Soluble ligand binding domain-containing protein</fullName>
    </recommendedName>
</protein>
<gene>
    <name evidence="4" type="ORF">KTA_32330</name>
</gene>
<proteinExistence type="predicted"/>
<dbReference type="InterPro" id="IPR010994">
    <property type="entry name" value="RuvA_2-like"/>
</dbReference>
<feature type="compositionally biased region" description="Low complexity" evidence="1">
    <location>
        <begin position="169"/>
        <end position="191"/>
    </location>
</feature>
<evidence type="ECO:0000259" key="3">
    <source>
        <dbReference type="Pfam" id="PF10531"/>
    </source>
</evidence>
<feature type="domain" description="Soluble ligand binding" evidence="3">
    <location>
        <begin position="105"/>
        <end position="158"/>
    </location>
</feature>
<reference evidence="4" key="1">
    <citation type="submission" date="2018-12" db="EMBL/GenBank/DDBJ databases">
        <title>Novel natural products biosynthetic potential of the class Ktedonobacteria.</title>
        <authorList>
            <person name="Zheng Y."/>
            <person name="Saitou A."/>
            <person name="Wang C.M."/>
            <person name="Toyoda A."/>
            <person name="Minakuchi Y."/>
            <person name="Sekiguchi Y."/>
            <person name="Ueda K."/>
            <person name="Takano H."/>
            <person name="Sakai Y."/>
            <person name="Yokota A."/>
            <person name="Yabe S."/>
        </authorList>
    </citation>
    <scope>NUCLEOTIDE SEQUENCE</scope>
    <source>
        <strain evidence="4">A3-2</strain>
    </source>
</reference>
<dbReference type="AlphaFoldDB" id="A0A455T7G6"/>
<dbReference type="EMBL" id="AP019377">
    <property type="protein sequence ID" value="BBH95034.1"/>
    <property type="molecule type" value="Genomic_DNA"/>
</dbReference>
<dbReference type="InterPro" id="IPR051675">
    <property type="entry name" value="Endo/Exo/Phosphatase_dom_1"/>
</dbReference>
<keyword evidence="2" id="KW-1133">Transmembrane helix</keyword>
<dbReference type="Gene3D" id="1.10.150.320">
    <property type="entry name" value="Photosystem II 12 kDa extrinsic protein"/>
    <property type="match status" value="1"/>
</dbReference>
<keyword evidence="2" id="KW-0472">Membrane</keyword>
<dbReference type="Gene3D" id="3.10.560.10">
    <property type="entry name" value="Outer membrane lipoprotein wza domain like"/>
    <property type="match status" value="1"/>
</dbReference>
<feature type="region of interest" description="Disordered" evidence="1">
    <location>
        <begin position="161"/>
        <end position="192"/>
    </location>
</feature>
<feature type="transmembrane region" description="Helical" evidence="2">
    <location>
        <begin position="36"/>
        <end position="56"/>
    </location>
</feature>